<reference evidence="2 3" key="1">
    <citation type="journal article" date="2010" name="Virol. J.">
        <title>Genomes of the T4-related bacteriophages as windows on microbial genome evolution.</title>
        <authorList>
            <person name="Petrov V.M."/>
            <person name="Ratnayaka S."/>
            <person name="Nolan J.M."/>
            <person name="Miller E.S."/>
            <person name="Karam J.D."/>
        </authorList>
    </citation>
    <scope>NUCLEOTIDE SEQUENCE [LARGE SCALE GENOMIC DNA]</scope>
    <source>
        <strain evidence="2">Acj133</strain>
    </source>
</reference>
<dbReference type="Pfam" id="PF25623">
    <property type="entry name" value="T4_CASP"/>
    <property type="match status" value="1"/>
</dbReference>
<keyword evidence="3" id="KW-1185">Reference proteome</keyword>
<sequence length="277" mass="30567">MLKDQLMQEAQKIEASVELDNIFEGVELSPEVRSQFATVFESVVKKHAVALAETHIEAMANLAESKVEELVESRIEGVEASLVQTAERFCAHLAESWLKDNQVAIDRGIKADLYESMVMSLKDVFVEHNVVVPEESVDVVAEMEEELAEHAITADKLLKEKEQAVTELNTLKRDTALNEATSGLTLTQKEKVSELVEGVEFSDQFLDKVSAIVGMVKNSKLNEAAPATENTLTEGTLNNSDAAALNFQVEDVTTAQTPISENDARMNQYVRATKNIK</sequence>
<evidence type="ECO:0000313" key="2">
    <source>
        <dbReference type="EMBL" id="ADJ19492.1"/>
    </source>
</evidence>
<gene>
    <name evidence="2" type="primary">22</name>
    <name evidence="2" type="ORF">Acj133p177</name>
</gene>
<feature type="coiled-coil region" evidence="1">
    <location>
        <begin position="140"/>
        <end position="174"/>
    </location>
</feature>
<accession>D9I6B1</accession>
<dbReference type="Proteomes" id="UP000000330">
    <property type="component" value="Segment"/>
</dbReference>
<dbReference type="GeneID" id="10323164"/>
<dbReference type="EMBL" id="HM114315">
    <property type="protein sequence ID" value="ADJ19492.1"/>
    <property type="molecule type" value="Genomic_DNA"/>
</dbReference>
<evidence type="ECO:0000256" key="1">
    <source>
        <dbReference type="SAM" id="Coils"/>
    </source>
</evidence>
<name>D9I6B1_9CAUD</name>
<protein>
    <submittedName>
        <fullName evidence="2">Gp22 prohead core scaffold protein</fullName>
    </submittedName>
</protein>
<proteinExistence type="predicted"/>
<dbReference type="KEGG" id="vg:10323164"/>
<organism evidence="2 3">
    <name type="scientific">Acinetobacter phage 133</name>
    <dbReference type="NCBI Taxonomy" id="2919552"/>
    <lineage>
        <taxon>Viruses</taxon>
        <taxon>Duplodnaviria</taxon>
        <taxon>Heunggongvirae</taxon>
        <taxon>Uroviricota</taxon>
        <taxon>Caudoviricetes</taxon>
        <taxon>Pantevenvirales</taxon>
        <taxon>Straboviridae</taxon>
        <taxon>Tevenvirinae</taxon>
        <taxon>Centumtrigintavirus</taxon>
        <taxon>Centumtrigintavirus cv133</taxon>
        <taxon>Acinetobacter virus 133</taxon>
    </lineage>
</organism>
<evidence type="ECO:0000313" key="3">
    <source>
        <dbReference type="Proteomes" id="UP000000330"/>
    </source>
</evidence>
<dbReference type="RefSeq" id="YP_004300758.1">
    <property type="nucleotide sequence ID" value="NC_015250.1"/>
</dbReference>
<keyword evidence="1" id="KW-0175">Coiled coil</keyword>
<dbReference type="InterPro" id="IPR057966">
    <property type="entry name" value="T4_SCAF"/>
</dbReference>